<dbReference type="CDD" id="cd17332">
    <property type="entry name" value="MFS_MelB_like"/>
    <property type="match status" value="1"/>
</dbReference>
<feature type="transmembrane region" description="Helical" evidence="7">
    <location>
        <begin position="174"/>
        <end position="192"/>
    </location>
</feature>
<evidence type="ECO:0000256" key="3">
    <source>
        <dbReference type="ARBA" id="ARBA00022475"/>
    </source>
</evidence>
<feature type="transmembrane region" description="Helical" evidence="7">
    <location>
        <begin position="105"/>
        <end position="127"/>
    </location>
</feature>
<evidence type="ECO:0000256" key="2">
    <source>
        <dbReference type="ARBA" id="ARBA00022448"/>
    </source>
</evidence>
<feature type="transmembrane region" description="Helical" evidence="7">
    <location>
        <begin position="148"/>
        <end position="168"/>
    </location>
</feature>
<dbReference type="InterPro" id="IPR001927">
    <property type="entry name" value="Na/Gal_symport"/>
</dbReference>
<feature type="domain" description="Major facilitator superfamily (MFS) profile" evidence="8">
    <location>
        <begin position="210"/>
        <end position="432"/>
    </location>
</feature>
<dbReference type="SUPFAM" id="SSF103473">
    <property type="entry name" value="MFS general substrate transporter"/>
    <property type="match status" value="1"/>
</dbReference>
<keyword evidence="2" id="KW-0813">Transport</keyword>
<dbReference type="NCBIfam" id="TIGR00792">
    <property type="entry name" value="gph"/>
    <property type="match status" value="1"/>
</dbReference>
<evidence type="ECO:0000313" key="9">
    <source>
        <dbReference type="EMBL" id="MFC4068317.1"/>
    </source>
</evidence>
<dbReference type="PANTHER" id="PTHR11328">
    <property type="entry name" value="MAJOR FACILITATOR SUPERFAMILY DOMAIN-CONTAINING PROTEIN"/>
    <property type="match status" value="1"/>
</dbReference>
<evidence type="ECO:0000259" key="8">
    <source>
        <dbReference type="PROSITE" id="PS50850"/>
    </source>
</evidence>
<keyword evidence="10" id="KW-1185">Reference proteome</keyword>
<feature type="transmembrane region" description="Helical" evidence="7">
    <location>
        <begin position="393"/>
        <end position="415"/>
    </location>
</feature>
<dbReference type="RefSeq" id="WP_378069218.1">
    <property type="nucleotide sequence ID" value="NZ_JBHSBL010000019.1"/>
</dbReference>
<feature type="transmembrane region" description="Helical" evidence="7">
    <location>
        <begin position="284"/>
        <end position="304"/>
    </location>
</feature>
<feature type="transmembrane region" description="Helical" evidence="7">
    <location>
        <begin position="35"/>
        <end position="56"/>
    </location>
</feature>
<feature type="transmembrane region" description="Helical" evidence="7">
    <location>
        <begin position="310"/>
        <end position="332"/>
    </location>
</feature>
<dbReference type="PROSITE" id="PS50850">
    <property type="entry name" value="MFS"/>
    <property type="match status" value="1"/>
</dbReference>
<dbReference type="EMBL" id="JBHSBL010000019">
    <property type="protein sequence ID" value="MFC4068317.1"/>
    <property type="molecule type" value="Genomic_DNA"/>
</dbReference>
<gene>
    <name evidence="9" type="ORF">ACFO0C_25600</name>
</gene>
<evidence type="ECO:0000256" key="4">
    <source>
        <dbReference type="ARBA" id="ARBA00022692"/>
    </source>
</evidence>
<dbReference type="InterPro" id="IPR036259">
    <property type="entry name" value="MFS_trans_sf"/>
</dbReference>
<dbReference type="InterPro" id="IPR020846">
    <property type="entry name" value="MFS_dom"/>
</dbReference>
<evidence type="ECO:0000256" key="1">
    <source>
        <dbReference type="ARBA" id="ARBA00004651"/>
    </source>
</evidence>
<dbReference type="Gene3D" id="1.20.1250.20">
    <property type="entry name" value="MFS general substrate transporter like domains"/>
    <property type="match status" value="2"/>
</dbReference>
<dbReference type="InterPro" id="IPR018043">
    <property type="entry name" value="Na/Gal_symport_CS"/>
</dbReference>
<sequence length="432" mass="46968">MGWSTKLAYGWGSLGNNIIYGFVATYLALFYTDELGVTAAAASLLFLVVRVVDALFDPVMGMLVDRTSSRWGRFRPYLLFAPPLLGLLTVLCFSIPQLGESTTLALAYLSYLLWGLSFSAMDVPYWSMSAALTLDARERTSLVMVPRTLASIGFIGVNIITLPLVAALSWPAVAVLYAVTAMILTWITFARVREREDYVPSPRYGAREMLALFARNGPLLLLLLAMLLTEIAFTIRSIIPAYYLRYNFDAEALVPAFVGVFAITTVTGSLISPAAARLWGKRTAALAGLAVTTVTSIGSWLTGYESLTPMLVWIAITGLGYGVTNITLLSMLADTVEYGQWRTGRRTEGLVFSSNIFKTKVASAIGASLGLALLGVFGYVANTDQTRATLDGLHATMTIVPGVIGVLAAIPLIWYRLDEQRHAELVRELELA</sequence>
<dbReference type="Proteomes" id="UP001595867">
    <property type="component" value="Unassembled WGS sequence"/>
</dbReference>
<keyword evidence="6 7" id="KW-0472">Membrane</keyword>
<protein>
    <submittedName>
        <fullName evidence="9">Glycoside-pentoside-hexuronide (GPH):cation symporter</fullName>
    </submittedName>
</protein>
<evidence type="ECO:0000256" key="6">
    <source>
        <dbReference type="ARBA" id="ARBA00023136"/>
    </source>
</evidence>
<dbReference type="Pfam" id="PF13347">
    <property type="entry name" value="MFS_2"/>
    <property type="match status" value="1"/>
</dbReference>
<dbReference type="InterPro" id="IPR039672">
    <property type="entry name" value="MFS_2"/>
</dbReference>
<keyword evidence="3" id="KW-1003">Cell membrane</keyword>
<accession>A0ABV8IVP6</accession>
<feature type="transmembrane region" description="Helical" evidence="7">
    <location>
        <begin position="213"/>
        <end position="233"/>
    </location>
</feature>
<dbReference type="PANTHER" id="PTHR11328:SF24">
    <property type="entry name" value="MAJOR FACILITATOR SUPERFAMILY (MFS) PROFILE DOMAIN-CONTAINING PROTEIN"/>
    <property type="match status" value="1"/>
</dbReference>
<feature type="transmembrane region" description="Helical" evidence="7">
    <location>
        <begin position="253"/>
        <end position="272"/>
    </location>
</feature>
<dbReference type="PROSITE" id="PS00872">
    <property type="entry name" value="NA_GALACTOSIDE_SYMP"/>
    <property type="match status" value="1"/>
</dbReference>
<comment type="caution">
    <text evidence="9">The sequence shown here is derived from an EMBL/GenBank/DDBJ whole genome shotgun (WGS) entry which is preliminary data.</text>
</comment>
<feature type="transmembrane region" description="Helical" evidence="7">
    <location>
        <begin position="361"/>
        <end position="381"/>
    </location>
</feature>
<keyword evidence="5 7" id="KW-1133">Transmembrane helix</keyword>
<proteinExistence type="predicted"/>
<name>A0ABV8IVP6_9ACTN</name>
<evidence type="ECO:0000313" key="10">
    <source>
        <dbReference type="Proteomes" id="UP001595867"/>
    </source>
</evidence>
<evidence type="ECO:0000256" key="7">
    <source>
        <dbReference type="SAM" id="Phobius"/>
    </source>
</evidence>
<comment type="subcellular location">
    <subcellularLocation>
        <location evidence="1">Cell membrane</location>
        <topology evidence="1">Multi-pass membrane protein</topology>
    </subcellularLocation>
</comment>
<reference evidence="10" key="1">
    <citation type="journal article" date="2019" name="Int. J. Syst. Evol. Microbiol.">
        <title>The Global Catalogue of Microorganisms (GCM) 10K type strain sequencing project: providing services to taxonomists for standard genome sequencing and annotation.</title>
        <authorList>
            <consortium name="The Broad Institute Genomics Platform"/>
            <consortium name="The Broad Institute Genome Sequencing Center for Infectious Disease"/>
            <person name="Wu L."/>
            <person name="Ma J."/>
        </authorList>
    </citation>
    <scope>NUCLEOTIDE SEQUENCE [LARGE SCALE GENOMIC DNA]</scope>
    <source>
        <strain evidence="10">TBRC 5832</strain>
    </source>
</reference>
<keyword evidence="4 7" id="KW-0812">Transmembrane</keyword>
<feature type="transmembrane region" description="Helical" evidence="7">
    <location>
        <begin position="77"/>
        <end position="99"/>
    </location>
</feature>
<organism evidence="9 10">
    <name type="scientific">Actinoplanes subglobosus</name>
    <dbReference type="NCBI Taxonomy" id="1547892"/>
    <lineage>
        <taxon>Bacteria</taxon>
        <taxon>Bacillati</taxon>
        <taxon>Actinomycetota</taxon>
        <taxon>Actinomycetes</taxon>
        <taxon>Micromonosporales</taxon>
        <taxon>Micromonosporaceae</taxon>
        <taxon>Actinoplanes</taxon>
    </lineage>
</organism>
<evidence type="ECO:0000256" key="5">
    <source>
        <dbReference type="ARBA" id="ARBA00022989"/>
    </source>
</evidence>
<feature type="transmembrane region" description="Helical" evidence="7">
    <location>
        <begin position="7"/>
        <end position="29"/>
    </location>
</feature>